<dbReference type="AlphaFoldDB" id="A0A6S7GAT6"/>
<dbReference type="EMBL" id="CACRXK020000891">
    <property type="protein sequence ID" value="CAB3985616.1"/>
    <property type="molecule type" value="Genomic_DNA"/>
</dbReference>
<dbReference type="Proteomes" id="UP001152795">
    <property type="component" value="Unassembled WGS sequence"/>
</dbReference>
<protein>
    <submittedName>
        <fullName evidence="1">Uncharacterized protein</fullName>
    </submittedName>
</protein>
<organism evidence="1 2">
    <name type="scientific">Paramuricea clavata</name>
    <name type="common">Red gorgonian</name>
    <name type="synonym">Violescent sea-whip</name>
    <dbReference type="NCBI Taxonomy" id="317549"/>
    <lineage>
        <taxon>Eukaryota</taxon>
        <taxon>Metazoa</taxon>
        <taxon>Cnidaria</taxon>
        <taxon>Anthozoa</taxon>
        <taxon>Octocorallia</taxon>
        <taxon>Malacalcyonacea</taxon>
        <taxon>Plexauridae</taxon>
        <taxon>Paramuricea</taxon>
    </lineage>
</organism>
<proteinExistence type="predicted"/>
<accession>A0A6S7GAT6</accession>
<name>A0A6S7GAT6_PARCT</name>
<evidence type="ECO:0000313" key="2">
    <source>
        <dbReference type="Proteomes" id="UP001152795"/>
    </source>
</evidence>
<comment type="caution">
    <text evidence="1">The sequence shown here is derived from an EMBL/GenBank/DDBJ whole genome shotgun (WGS) entry which is preliminary data.</text>
</comment>
<sequence>MLVGEIFADMTKRKEKFEKKTGVSLDNYYRLAASEVENEKKRKKKSEELHEARKRSGLFGDKEPWCPTLINDGYVEAVKGEIEDEQINRYDEIIIISNYPTKNDEHMVSNGSK</sequence>
<keyword evidence="2" id="KW-1185">Reference proteome</keyword>
<gene>
    <name evidence="1" type="ORF">PACLA_8A034020</name>
</gene>
<evidence type="ECO:0000313" key="1">
    <source>
        <dbReference type="EMBL" id="CAB3985616.1"/>
    </source>
</evidence>
<reference evidence="1" key="1">
    <citation type="submission" date="2020-04" db="EMBL/GenBank/DDBJ databases">
        <authorList>
            <person name="Alioto T."/>
            <person name="Alioto T."/>
            <person name="Gomez Garrido J."/>
        </authorList>
    </citation>
    <scope>NUCLEOTIDE SEQUENCE</scope>
    <source>
        <strain evidence="1">A484AB</strain>
    </source>
</reference>